<dbReference type="Pfam" id="PF01066">
    <property type="entry name" value="CDP-OH_P_transf"/>
    <property type="match status" value="1"/>
</dbReference>
<evidence type="ECO:0000256" key="2">
    <source>
        <dbReference type="SAM" id="Phobius"/>
    </source>
</evidence>
<dbReference type="Gene3D" id="1.20.120.1760">
    <property type="match status" value="1"/>
</dbReference>
<reference evidence="3" key="1">
    <citation type="submission" date="2018-10" db="EMBL/GenBank/DDBJ databases">
        <authorList>
            <person name="Gruber-Vodicka H."/>
            <person name="Jaeckle O."/>
        </authorList>
    </citation>
    <scope>NUCLEOTIDE SEQUENCE</scope>
</reference>
<dbReference type="GO" id="GO:0008654">
    <property type="term" value="P:phospholipid biosynthetic process"/>
    <property type="evidence" value="ECO:0007669"/>
    <property type="project" value="InterPro"/>
</dbReference>
<dbReference type="InterPro" id="IPR000462">
    <property type="entry name" value="CDP-OH_P_trans"/>
</dbReference>
<dbReference type="InterPro" id="IPR043130">
    <property type="entry name" value="CDP-OH_PTrfase_TM_dom"/>
</dbReference>
<sequence>MARILVRPLVPSAVTPNHITTLRLVVGITAAGAAAVGSDGWRQGAAGLFLASMLLDRADGELARLSNRKSAFGHKYDLVSDAVVNALIFMGLGTGLRESTLWTVLMGVVAGIAVAAILWLVMRAEKTAGTRAAELGHVAGLDPDDSMLIVPLSMALGFSTPLLYAATVGAPLFAIFFFWRFRYYLGSHQ</sequence>
<proteinExistence type="predicted"/>
<keyword evidence="2" id="KW-0812">Transmembrane</keyword>
<gene>
    <name evidence="3" type="ORF">RIEGSTA812A_PEG_1048</name>
</gene>
<dbReference type="GO" id="GO:0016780">
    <property type="term" value="F:phosphotransferase activity, for other substituted phosphate groups"/>
    <property type="evidence" value="ECO:0007669"/>
    <property type="project" value="InterPro"/>
</dbReference>
<keyword evidence="1 3" id="KW-0808">Transferase</keyword>
<protein>
    <submittedName>
        <fullName evidence="3">CDP-alcohol phosphatidyltransferase family protein</fullName>
    </submittedName>
</protein>
<dbReference type="InterPro" id="IPR048254">
    <property type="entry name" value="CDP_ALCOHOL_P_TRANSF_CS"/>
</dbReference>
<feature type="transmembrane region" description="Helical" evidence="2">
    <location>
        <begin position="102"/>
        <end position="121"/>
    </location>
</feature>
<name>A0A484H7U2_9ZZZZ</name>
<evidence type="ECO:0000256" key="1">
    <source>
        <dbReference type="ARBA" id="ARBA00022679"/>
    </source>
</evidence>
<dbReference type="EMBL" id="LR026963">
    <property type="protein sequence ID" value="VBB69575.1"/>
    <property type="molecule type" value="Genomic_DNA"/>
</dbReference>
<dbReference type="PROSITE" id="PS00379">
    <property type="entry name" value="CDP_ALCOHOL_P_TRANSF"/>
    <property type="match status" value="1"/>
</dbReference>
<feature type="transmembrane region" description="Helical" evidence="2">
    <location>
        <begin position="162"/>
        <end position="181"/>
    </location>
</feature>
<dbReference type="GO" id="GO:0016020">
    <property type="term" value="C:membrane"/>
    <property type="evidence" value="ECO:0007669"/>
    <property type="project" value="InterPro"/>
</dbReference>
<organism evidence="3">
    <name type="scientific">invertebrate metagenome</name>
    <dbReference type="NCBI Taxonomy" id="1711999"/>
    <lineage>
        <taxon>unclassified sequences</taxon>
        <taxon>metagenomes</taxon>
        <taxon>organismal metagenomes</taxon>
    </lineage>
</organism>
<dbReference type="AlphaFoldDB" id="A0A484H7U2"/>
<keyword evidence="2" id="KW-0472">Membrane</keyword>
<accession>A0A484H7U2</accession>
<evidence type="ECO:0000313" key="3">
    <source>
        <dbReference type="EMBL" id="VBB69575.1"/>
    </source>
</evidence>
<keyword evidence="2" id="KW-1133">Transmembrane helix</keyword>